<name>A0ABS8C3Q2_9ALTE</name>
<feature type="transmembrane region" description="Helical" evidence="1">
    <location>
        <begin position="76"/>
        <end position="98"/>
    </location>
</feature>
<protein>
    <submittedName>
        <fullName evidence="2">Uncharacterized protein</fullName>
    </submittedName>
</protein>
<keyword evidence="1" id="KW-0812">Transmembrane</keyword>
<reference evidence="2 3" key="1">
    <citation type="submission" date="2021-10" db="EMBL/GenBank/DDBJ databases">
        <title>Alishewanella koreense sp. nov. isolated from seawater of southwestern coast in South Korea and the proposal for the reclassification of Rheinheimera perlucida and Rheinheimera tuosuensis as Arsukibacterium perlucida and Arsukibacterium tuosuensis.</title>
        <authorList>
            <person name="Kim K.H."/>
            <person name="Ruan W."/>
            <person name="Kim K.R."/>
            <person name="Baek J.H."/>
            <person name="Jeon C.O."/>
        </authorList>
    </citation>
    <scope>NUCLEOTIDE SEQUENCE [LARGE SCALE GENOMIC DNA]</scope>
    <source>
        <strain evidence="2 3">16-MA</strain>
    </source>
</reference>
<sequence>MDGKHCPICNKDIGVLAIMKAALPTRIACPHCKSGLVYKPFPWLLVSMCLVIYLALLLLIILLYQPVFFIDHPLALLIQIGFALLLWIPFELFLATVLRSQSVLSAK</sequence>
<keyword evidence="1" id="KW-0472">Membrane</keyword>
<comment type="caution">
    <text evidence="2">The sequence shown here is derived from an EMBL/GenBank/DDBJ whole genome shotgun (WGS) entry which is preliminary data.</text>
</comment>
<proteinExistence type="predicted"/>
<evidence type="ECO:0000256" key="1">
    <source>
        <dbReference type="SAM" id="Phobius"/>
    </source>
</evidence>
<dbReference type="Proteomes" id="UP000633814">
    <property type="component" value="Unassembled WGS sequence"/>
</dbReference>
<dbReference type="RefSeq" id="WP_226751024.1">
    <property type="nucleotide sequence ID" value="NZ_JAEINI020000005.1"/>
</dbReference>
<gene>
    <name evidence="2" type="ORF">JAO78_009050</name>
</gene>
<dbReference type="EMBL" id="JAEINI020000005">
    <property type="protein sequence ID" value="MCB5226959.1"/>
    <property type="molecule type" value="Genomic_DNA"/>
</dbReference>
<feature type="transmembrane region" description="Helical" evidence="1">
    <location>
        <begin position="43"/>
        <end position="64"/>
    </location>
</feature>
<keyword evidence="3" id="KW-1185">Reference proteome</keyword>
<keyword evidence="1" id="KW-1133">Transmembrane helix</keyword>
<evidence type="ECO:0000313" key="3">
    <source>
        <dbReference type="Proteomes" id="UP000633814"/>
    </source>
</evidence>
<evidence type="ECO:0000313" key="2">
    <source>
        <dbReference type="EMBL" id="MCB5226959.1"/>
    </source>
</evidence>
<organism evidence="2 3">
    <name type="scientific">Alishewanella maricola</name>
    <dbReference type="NCBI Taxonomy" id="2795740"/>
    <lineage>
        <taxon>Bacteria</taxon>
        <taxon>Pseudomonadati</taxon>
        <taxon>Pseudomonadota</taxon>
        <taxon>Gammaproteobacteria</taxon>
        <taxon>Alteromonadales</taxon>
        <taxon>Alteromonadaceae</taxon>
        <taxon>Alishewanella</taxon>
    </lineage>
</organism>
<accession>A0ABS8C3Q2</accession>